<evidence type="ECO:0000256" key="8">
    <source>
        <dbReference type="ARBA" id="ARBA00022741"/>
    </source>
</evidence>
<dbReference type="Gene3D" id="3.40.50.1000">
    <property type="entry name" value="HAD superfamily/HAD-like"/>
    <property type="match status" value="1"/>
</dbReference>
<dbReference type="InterPro" id="IPR006121">
    <property type="entry name" value="HMA_dom"/>
</dbReference>
<evidence type="ECO:0000256" key="6">
    <source>
        <dbReference type="ARBA" id="ARBA00022692"/>
    </source>
</evidence>
<proteinExistence type="inferred from homology"/>
<dbReference type="AlphaFoldDB" id="A0A380TIC5"/>
<evidence type="ECO:0000256" key="1">
    <source>
        <dbReference type="ARBA" id="ARBA00004651"/>
    </source>
</evidence>
<dbReference type="InterPro" id="IPR021993">
    <property type="entry name" value="ATPase-cat-bd"/>
</dbReference>
<evidence type="ECO:0000256" key="12">
    <source>
        <dbReference type="ARBA" id="ARBA00022989"/>
    </source>
</evidence>
<dbReference type="GO" id="GO:0016887">
    <property type="term" value="F:ATP hydrolysis activity"/>
    <property type="evidence" value="ECO:0007669"/>
    <property type="project" value="InterPro"/>
</dbReference>
<dbReference type="Pfam" id="PF12156">
    <property type="entry name" value="ATPase-cat_bd"/>
    <property type="match status" value="1"/>
</dbReference>
<dbReference type="Gene3D" id="2.70.150.10">
    <property type="entry name" value="Calcium-transporting ATPase, cytoplasmic transduction domain A"/>
    <property type="match status" value="1"/>
</dbReference>
<dbReference type="GO" id="GO:0005507">
    <property type="term" value="F:copper ion binding"/>
    <property type="evidence" value="ECO:0007669"/>
    <property type="project" value="TreeGrafter"/>
</dbReference>
<dbReference type="Pfam" id="PF00403">
    <property type="entry name" value="HMA"/>
    <property type="match status" value="1"/>
</dbReference>
<dbReference type="NCBIfam" id="TIGR01512">
    <property type="entry name" value="ATPase-IB2_Cd"/>
    <property type="match status" value="1"/>
</dbReference>
<evidence type="ECO:0000256" key="10">
    <source>
        <dbReference type="ARBA" id="ARBA00022842"/>
    </source>
</evidence>
<dbReference type="GO" id="GO:0005886">
    <property type="term" value="C:plasma membrane"/>
    <property type="evidence" value="ECO:0007669"/>
    <property type="project" value="UniProtKB-SubCell"/>
</dbReference>
<keyword evidence="13" id="KW-0406">Ion transport</keyword>
<gene>
    <name evidence="18" type="primary">fixI</name>
    <name evidence="18" type="ORF">DF3PB_5320001</name>
</gene>
<dbReference type="NCBIfam" id="TIGR01511">
    <property type="entry name" value="ATPase-IB1_Cu"/>
    <property type="match status" value="1"/>
</dbReference>
<comment type="similarity">
    <text evidence="2">Belongs to the cation transport ATPase (P-type) (TC 3.A.3) family. Type IB subfamily.</text>
</comment>
<dbReference type="SUPFAM" id="SSF81653">
    <property type="entry name" value="Calcium ATPase, transduction domain A"/>
    <property type="match status" value="1"/>
</dbReference>
<evidence type="ECO:0000256" key="16">
    <source>
        <dbReference type="SAM" id="Phobius"/>
    </source>
</evidence>
<dbReference type="CDD" id="cd00371">
    <property type="entry name" value="HMA"/>
    <property type="match status" value="1"/>
</dbReference>
<dbReference type="SUPFAM" id="SSF81665">
    <property type="entry name" value="Calcium ATPase, transmembrane domain M"/>
    <property type="match status" value="1"/>
</dbReference>
<dbReference type="InterPro" id="IPR023299">
    <property type="entry name" value="ATPase_P-typ_cyto_dom_N"/>
</dbReference>
<name>A0A380TIC5_9ZZZZ</name>
<dbReference type="GO" id="GO:0043682">
    <property type="term" value="F:P-type divalent copper transporter activity"/>
    <property type="evidence" value="ECO:0007669"/>
    <property type="project" value="TreeGrafter"/>
</dbReference>
<dbReference type="Gene3D" id="3.40.1110.10">
    <property type="entry name" value="Calcium-transporting ATPase, cytoplasmic domain N"/>
    <property type="match status" value="1"/>
</dbReference>
<feature type="transmembrane region" description="Helical" evidence="16">
    <location>
        <begin position="473"/>
        <end position="496"/>
    </location>
</feature>
<dbReference type="GO" id="GO:0055070">
    <property type="term" value="P:copper ion homeostasis"/>
    <property type="evidence" value="ECO:0007669"/>
    <property type="project" value="TreeGrafter"/>
</dbReference>
<feature type="transmembrane region" description="Helical" evidence="16">
    <location>
        <begin position="225"/>
        <end position="242"/>
    </location>
</feature>
<dbReference type="Pfam" id="PF00122">
    <property type="entry name" value="E1-E2_ATPase"/>
    <property type="match status" value="1"/>
</dbReference>
<protein>
    <submittedName>
        <fullName evidence="18">Nitrogen fixation protein FixI</fullName>
    </submittedName>
</protein>
<keyword evidence="11" id="KW-1278">Translocase</keyword>
<evidence type="ECO:0000259" key="17">
    <source>
        <dbReference type="PROSITE" id="PS50846"/>
    </source>
</evidence>
<accession>A0A380TIC5</accession>
<keyword evidence="8" id="KW-0547">Nucleotide-binding</keyword>
<dbReference type="InterPro" id="IPR008250">
    <property type="entry name" value="ATPase_P-typ_transduc_dom_A_sf"/>
</dbReference>
<dbReference type="PRINTS" id="PR00119">
    <property type="entry name" value="CATATPASE"/>
</dbReference>
<dbReference type="Pfam" id="PF00702">
    <property type="entry name" value="Hydrolase"/>
    <property type="match status" value="1"/>
</dbReference>
<feature type="transmembrane region" description="Helical" evidence="16">
    <location>
        <begin position="286"/>
        <end position="304"/>
    </location>
</feature>
<dbReference type="InterPro" id="IPR023214">
    <property type="entry name" value="HAD_sf"/>
</dbReference>
<evidence type="ECO:0000256" key="5">
    <source>
        <dbReference type="ARBA" id="ARBA00022553"/>
    </source>
</evidence>
<evidence type="ECO:0000256" key="2">
    <source>
        <dbReference type="ARBA" id="ARBA00006024"/>
    </source>
</evidence>
<dbReference type="GO" id="GO:0005524">
    <property type="term" value="F:ATP binding"/>
    <property type="evidence" value="ECO:0007669"/>
    <property type="project" value="UniProtKB-KW"/>
</dbReference>
<keyword evidence="10" id="KW-0460">Magnesium</keyword>
<comment type="subcellular location">
    <subcellularLocation>
        <location evidence="1">Cell membrane</location>
        <topology evidence="1">Multi-pass membrane protein</topology>
    </subcellularLocation>
</comment>
<dbReference type="InterPro" id="IPR027256">
    <property type="entry name" value="P-typ_ATPase_IB"/>
</dbReference>
<sequence>MTADRAAAAASGAPGRAPGSGAAACRHCGSPLPEGENAAQPAGPIADGFCCAGCAAAYDLVRGLGLESYYQRRTLDPHQRLLIPDEEGSACDLGAYVRESNDGDCSLSLMVEGLHCAACVWLIESVLSRQPEVTSARVNMTTRRLALRWHGGRARAEELIRAVGRLGYRLVPFDAGARQGSADRAERALLRAMAVAGFAAGNVMLLSVAVWAGHAQGMGPATRGLLHWISALIALPAIAYAGRSFFRSAIAVLRHGRTNMDVPISIGVILTAAMSLHETMRGAEHAYFDSAIGLLFFLLIGRYLDRRARGVALATVENVLALGAAAVTVEEADGRRRRLPPAAVEVGMRVAVAAGERIAVDGQIVSGHSSIDTSLIDGEATPKPAGPGGSVFAGCLNIENPLVIEAAAVGERTLLAEIARLVEAAENQKSRFVALADKVSRAYAPVVHSAALLTFLGWLLLLGAPWQQALLNAIAVLIITCPCALALAIPVVQVVAISRLLRRGVLVKSGTALERLAAAEIIAFDKTGTLTVGRPELADAGTVETSVLVQAAALAARSRHPLARALVRAAEARGILPPMLADVREVAGQGLEVATAAGPIRLGSRGFCGVAGTESGQAGSEIWLARPDEAPVPFVFADQLRPDAAEVVQALAADGYQLALLSGDRVPAVAAVAGAVGIADYRPQLSPLDKVAHLRALADQGRRVLMVGDGLNDAPALAVAHVSLSPATAADIAQTAADIVFQGDRLESVRESLIVAKRARVLVIENLALSLAYNTLTVPLAVAGMVTPLIAAIAMSLSSLIVILNALRLHSGRARKPNRPRFR</sequence>
<feature type="domain" description="HMA" evidence="17">
    <location>
        <begin position="105"/>
        <end position="171"/>
    </location>
</feature>
<keyword evidence="14 16" id="KW-0472">Membrane</keyword>
<feature type="transmembrane region" description="Helical" evidence="16">
    <location>
        <begin position="789"/>
        <end position="807"/>
    </location>
</feature>
<dbReference type="InterPro" id="IPR001757">
    <property type="entry name" value="P_typ_ATPase"/>
</dbReference>
<dbReference type="SUPFAM" id="SSF56784">
    <property type="entry name" value="HAD-like"/>
    <property type="match status" value="1"/>
</dbReference>
<dbReference type="InterPro" id="IPR036163">
    <property type="entry name" value="HMA_dom_sf"/>
</dbReference>
<keyword evidence="7" id="KW-0479">Metal-binding</keyword>
<dbReference type="NCBIfam" id="TIGR01525">
    <property type="entry name" value="ATPase-IB_hvy"/>
    <property type="match status" value="1"/>
</dbReference>
<feature type="transmembrane region" description="Helical" evidence="16">
    <location>
        <begin position="442"/>
        <end position="461"/>
    </location>
</feature>
<dbReference type="PANTHER" id="PTHR43520:SF5">
    <property type="entry name" value="CATION-TRANSPORTING P-TYPE ATPASE-RELATED"/>
    <property type="match status" value="1"/>
</dbReference>
<organism evidence="18">
    <name type="scientific">metagenome</name>
    <dbReference type="NCBI Taxonomy" id="256318"/>
    <lineage>
        <taxon>unclassified sequences</taxon>
        <taxon>metagenomes</taxon>
    </lineage>
</organism>
<evidence type="ECO:0000256" key="15">
    <source>
        <dbReference type="SAM" id="MobiDB-lite"/>
    </source>
</evidence>
<feature type="region of interest" description="Disordered" evidence="15">
    <location>
        <begin position="1"/>
        <end position="21"/>
    </location>
</feature>
<keyword evidence="4" id="KW-1003">Cell membrane</keyword>
<dbReference type="PANTHER" id="PTHR43520">
    <property type="entry name" value="ATP7, ISOFORM B"/>
    <property type="match status" value="1"/>
</dbReference>
<evidence type="ECO:0000256" key="3">
    <source>
        <dbReference type="ARBA" id="ARBA00022448"/>
    </source>
</evidence>
<dbReference type="PROSITE" id="PS50846">
    <property type="entry name" value="HMA_2"/>
    <property type="match status" value="1"/>
</dbReference>
<evidence type="ECO:0000256" key="9">
    <source>
        <dbReference type="ARBA" id="ARBA00022840"/>
    </source>
</evidence>
<evidence type="ECO:0000256" key="13">
    <source>
        <dbReference type="ARBA" id="ARBA00023065"/>
    </source>
</evidence>
<keyword evidence="6 16" id="KW-0812">Transmembrane</keyword>
<evidence type="ECO:0000256" key="11">
    <source>
        <dbReference type="ARBA" id="ARBA00022967"/>
    </source>
</evidence>
<dbReference type="InterPro" id="IPR036412">
    <property type="entry name" value="HAD-like_sf"/>
</dbReference>
<evidence type="ECO:0000256" key="14">
    <source>
        <dbReference type="ARBA" id="ARBA00023136"/>
    </source>
</evidence>
<dbReference type="InterPro" id="IPR023298">
    <property type="entry name" value="ATPase_P-typ_TM_dom_sf"/>
</dbReference>
<evidence type="ECO:0000313" key="18">
    <source>
        <dbReference type="EMBL" id="SUS07928.1"/>
    </source>
</evidence>
<evidence type="ECO:0000256" key="7">
    <source>
        <dbReference type="ARBA" id="ARBA00022723"/>
    </source>
</evidence>
<evidence type="ECO:0000256" key="4">
    <source>
        <dbReference type="ARBA" id="ARBA00022475"/>
    </source>
</evidence>
<dbReference type="InterPro" id="IPR018303">
    <property type="entry name" value="ATPase_P-typ_P_site"/>
</dbReference>
<keyword evidence="5" id="KW-0597">Phosphoprotein</keyword>
<dbReference type="Gene3D" id="3.30.70.100">
    <property type="match status" value="1"/>
</dbReference>
<reference evidence="18" key="1">
    <citation type="submission" date="2018-07" db="EMBL/GenBank/DDBJ databases">
        <authorList>
            <person name="Quirk P.G."/>
            <person name="Krulwich T.A."/>
        </authorList>
    </citation>
    <scope>NUCLEOTIDE SEQUENCE</scope>
</reference>
<feature type="transmembrane region" description="Helical" evidence="16">
    <location>
        <begin position="262"/>
        <end position="280"/>
    </location>
</feature>
<keyword evidence="9" id="KW-0067">ATP-binding</keyword>
<dbReference type="NCBIfam" id="TIGR01494">
    <property type="entry name" value="ATPase_P-type"/>
    <property type="match status" value="2"/>
</dbReference>
<keyword evidence="12 16" id="KW-1133">Transmembrane helix</keyword>
<dbReference type="PROSITE" id="PS00154">
    <property type="entry name" value="ATPASE_E1_E2"/>
    <property type="match status" value="1"/>
</dbReference>
<dbReference type="SUPFAM" id="SSF55008">
    <property type="entry name" value="HMA, heavy metal-associated domain"/>
    <property type="match status" value="1"/>
</dbReference>
<keyword evidence="3" id="KW-0813">Transport</keyword>
<feature type="transmembrane region" description="Helical" evidence="16">
    <location>
        <begin position="188"/>
        <end position="213"/>
    </location>
</feature>
<dbReference type="EMBL" id="UIDG01000482">
    <property type="protein sequence ID" value="SUS07928.1"/>
    <property type="molecule type" value="Genomic_DNA"/>
</dbReference>
<dbReference type="InterPro" id="IPR059000">
    <property type="entry name" value="ATPase_P-type_domA"/>
</dbReference>
<feature type="transmembrane region" description="Helical" evidence="16">
    <location>
        <begin position="761"/>
        <end position="783"/>
    </location>
</feature>